<gene>
    <name evidence="2" type="ORF">AVDCRST_MAG28-2209</name>
</gene>
<dbReference type="EMBL" id="CADCVE010000044">
    <property type="protein sequence ID" value="CAA9454439.1"/>
    <property type="molecule type" value="Genomic_DNA"/>
</dbReference>
<dbReference type="AlphaFoldDB" id="A0A6J4QV52"/>
<accession>A0A6J4QV52</accession>
<proteinExistence type="predicted"/>
<reference evidence="2" key="1">
    <citation type="submission" date="2020-02" db="EMBL/GenBank/DDBJ databases">
        <authorList>
            <person name="Meier V. D."/>
        </authorList>
    </citation>
    <scope>NUCLEOTIDE SEQUENCE</scope>
    <source>
        <strain evidence="2">AVDCRST_MAG28</strain>
    </source>
</reference>
<feature type="region of interest" description="Disordered" evidence="1">
    <location>
        <begin position="1"/>
        <end position="46"/>
    </location>
</feature>
<feature type="non-terminal residue" evidence="2">
    <location>
        <position position="1"/>
    </location>
</feature>
<protein>
    <submittedName>
        <fullName evidence="2">Uncharacterized protein</fullName>
    </submittedName>
</protein>
<organism evidence="2">
    <name type="scientific">uncultured Rubrobacteraceae bacterium</name>
    <dbReference type="NCBI Taxonomy" id="349277"/>
    <lineage>
        <taxon>Bacteria</taxon>
        <taxon>Bacillati</taxon>
        <taxon>Actinomycetota</taxon>
        <taxon>Rubrobacteria</taxon>
        <taxon>Rubrobacterales</taxon>
        <taxon>Rubrobacteraceae</taxon>
        <taxon>environmental samples</taxon>
    </lineage>
</organism>
<name>A0A6J4QV52_9ACTN</name>
<sequence length="46" mass="4915">GSASGLGSTSGRPLRSRRPRNHRQYRAWGGVRRGPGTIPAATNQTL</sequence>
<feature type="compositionally biased region" description="Basic residues" evidence="1">
    <location>
        <begin position="14"/>
        <end position="25"/>
    </location>
</feature>
<evidence type="ECO:0000256" key="1">
    <source>
        <dbReference type="SAM" id="MobiDB-lite"/>
    </source>
</evidence>
<evidence type="ECO:0000313" key="2">
    <source>
        <dbReference type="EMBL" id="CAA9454439.1"/>
    </source>
</evidence>
<feature type="compositionally biased region" description="Low complexity" evidence="1">
    <location>
        <begin position="1"/>
        <end position="13"/>
    </location>
</feature>
<feature type="non-terminal residue" evidence="2">
    <location>
        <position position="46"/>
    </location>
</feature>